<evidence type="ECO:0000256" key="1">
    <source>
        <dbReference type="SAM" id="Phobius"/>
    </source>
</evidence>
<gene>
    <name evidence="2" type="ORF">Tci_929735</name>
</gene>
<protein>
    <submittedName>
        <fullName evidence="2">Uncharacterized protein</fullName>
    </submittedName>
</protein>
<feature type="transmembrane region" description="Helical" evidence="1">
    <location>
        <begin position="12"/>
        <end position="33"/>
    </location>
</feature>
<feature type="non-terminal residue" evidence="2">
    <location>
        <position position="51"/>
    </location>
</feature>
<reference evidence="2" key="1">
    <citation type="journal article" date="2019" name="Sci. Rep.">
        <title>Draft genome of Tanacetum cinerariifolium, the natural source of mosquito coil.</title>
        <authorList>
            <person name="Yamashiro T."/>
            <person name="Shiraishi A."/>
            <person name="Satake H."/>
            <person name="Nakayama K."/>
        </authorList>
    </citation>
    <scope>NUCLEOTIDE SEQUENCE</scope>
</reference>
<comment type="caution">
    <text evidence="2">The sequence shown here is derived from an EMBL/GenBank/DDBJ whole genome shotgun (WGS) entry which is preliminary data.</text>
</comment>
<keyword evidence="1" id="KW-1133">Transmembrane helix</keyword>
<dbReference type="AlphaFoldDB" id="A0A699XIV3"/>
<dbReference type="EMBL" id="BKCJ011844720">
    <property type="protein sequence ID" value="GFD57766.1"/>
    <property type="molecule type" value="Genomic_DNA"/>
</dbReference>
<keyword evidence="1" id="KW-0812">Transmembrane</keyword>
<evidence type="ECO:0000313" key="2">
    <source>
        <dbReference type="EMBL" id="GFD57766.1"/>
    </source>
</evidence>
<keyword evidence="1" id="KW-0472">Membrane</keyword>
<feature type="non-terminal residue" evidence="2">
    <location>
        <position position="1"/>
    </location>
</feature>
<accession>A0A699XIV3</accession>
<name>A0A699XIV3_TANCI</name>
<organism evidence="2">
    <name type="scientific">Tanacetum cinerariifolium</name>
    <name type="common">Dalmatian daisy</name>
    <name type="synonym">Chrysanthemum cinerariifolium</name>
    <dbReference type="NCBI Taxonomy" id="118510"/>
    <lineage>
        <taxon>Eukaryota</taxon>
        <taxon>Viridiplantae</taxon>
        <taxon>Streptophyta</taxon>
        <taxon>Embryophyta</taxon>
        <taxon>Tracheophyta</taxon>
        <taxon>Spermatophyta</taxon>
        <taxon>Magnoliopsida</taxon>
        <taxon>eudicotyledons</taxon>
        <taxon>Gunneridae</taxon>
        <taxon>Pentapetalae</taxon>
        <taxon>asterids</taxon>
        <taxon>campanulids</taxon>
        <taxon>Asterales</taxon>
        <taxon>Asteraceae</taxon>
        <taxon>Asteroideae</taxon>
        <taxon>Anthemideae</taxon>
        <taxon>Anthemidinae</taxon>
        <taxon>Tanacetum</taxon>
    </lineage>
</organism>
<sequence length="51" mass="5036">SVGLMTPASLVTSITGIPVVTAIVVDVAAAVVVTTTSPVRSMTVVILTVTP</sequence>
<proteinExistence type="predicted"/>